<accession>A0A7G9ZCI4</accession>
<dbReference type="EMBL" id="MT631709">
    <property type="protein sequence ID" value="QNO57968.1"/>
    <property type="molecule type" value="Genomic_DNA"/>
</dbReference>
<organism evidence="1">
    <name type="scientific">Candidatus Methanophaga sp. ANME-1 ERB7</name>
    <dbReference type="NCBI Taxonomy" id="2759913"/>
    <lineage>
        <taxon>Archaea</taxon>
        <taxon>Methanobacteriati</taxon>
        <taxon>Methanobacteriota</taxon>
        <taxon>Stenosarchaea group</taxon>
        <taxon>Methanomicrobia</taxon>
        <taxon>Candidatus Methanophagales</taxon>
        <taxon>Candidatus Methanophagaceae</taxon>
        <taxon>Candidatus Methanophaga</taxon>
    </lineage>
</organism>
<gene>
    <name evidence="1" type="ORF">NNIPPFBB_00013</name>
</gene>
<dbReference type="InterPro" id="IPR049886">
    <property type="entry name" value="CFI_box_CTERM_dom"/>
</dbReference>
<name>A0A7G9ZCI4_9EURY</name>
<dbReference type="AlphaFoldDB" id="A0A7G9ZCI4"/>
<sequence length="118" mass="13825">MVLRDFLDKYPMHNPAGRTFVKIYYDASPPLADVIRDNERLRTTVRAGFVKPLVYISRRFMCVRLSIYGPQNQKKRKNIQKVFYGHRLTQINADGNHKLLINFGRSALLYDGKTSYEK</sequence>
<dbReference type="NCBIfam" id="NF041770">
    <property type="entry name" value="CFI_box_CTERM"/>
    <property type="match status" value="1"/>
</dbReference>
<proteinExistence type="predicted"/>
<reference evidence="1" key="1">
    <citation type="submission" date="2020-06" db="EMBL/GenBank/DDBJ databases">
        <title>Unique genomic features of the anaerobic methanotrophic archaea.</title>
        <authorList>
            <person name="Chadwick G.L."/>
            <person name="Skennerton C.T."/>
            <person name="Laso-Perez R."/>
            <person name="Leu A.O."/>
            <person name="Speth D.R."/>
            <person name="Yu H."/>
            <person name="Morgan-Lang C."/>
            <person name="Hatzenpichler R."/>
            <person name="Goudeau D."/>
            <person name="Malmstrom R."/>
            <person name="Brazelton W.J."/>
            <person name="Woyke T."/>
            <person name="Hallam S.J."/>
            <person name="Tyson G.W."/>
            <person name="Wegener G."/>
            <person name="Boetius A."/>
            <person name="Orphan V."/>
        </authorList>
    </citation>
    <scope>NUCLEOTIDE SEQUENCE</scope>
</reference>
<evidence type="ECO:0000313" key="1">
    <source>
        <dbReference type="EMBL" id="QNO57968.1"/>
    </source>
</evidence>
<protein>
    <submittedName>
        <fullName evidence="1">Uncharacterized protein</fullName>
    </submittedName>
</protein>